<dbReference type="Gene3D" id="1.25.40.10">
    <property type="entry name" value="Tetratricopeptide repeat domain"/>
    <property type="match status" value="2"/>
</dbReference>
<organism evidence="7 8">
    <name type="scientific">Paeniroseomonas aquatica</name>
    <dbReference type="NCBI Taxonomy" id="373043"/>
    <lineage>
        <taxon>Bacteria</taxon>
        <taxon>Pseudomonadati</taxon>
        <taxon>Pseudomonadota</taxon>
        <taxon>Alphaproteobacteria</taxon>
        <taxon>Acetobacterales</taxon>
        <taxon>Acetobacteraceae</taxon>
        <taxon>Paeniroseomonas</taxon>
    </lineage>
</organism>
<sequence>MDVIFDPNRQAAPQGAAGGSLAGAAPADDLIRDGDQRTFMQDVVEASRTTPILVDFWATWCGPCKTLTPTIEKVVRAAGGRVKLVKIDIDKNRQLVQQLTQLGLPLQSVPTVAAFWQGQIADLFQGAQPEGEIKRFIEGVLKLAGGQMPTADLLAEARAAAEEGDHQGALQIFGALAQEEPENPEAYAGIARSLLALGEEEQALQVLGQVPAKLADHAAIASVRGTLELAAEGRKAREKLAEYESRLAADPDDHAARIELAVALNASDDRAGAVDALLEAFRRDRAWNEEAARKQLLKFFEAWGFADPATVAGRRKLSALLFR</sequence>
<dbReference type="SUPFAM" id="SSF52833">
    <property type="entry name" value="Thioredoxin-like"/>
    <property type="match status" value="1"/>
</dbReference>
<keyword evidence="2" id="KW-0249">Electron transport</keyword>
<dbReference type="InterPro" id="IPR013766">
    <property type="entry name" value="Thioredoxin_domain"/>
</dbReference>
<dbReference type="EMBL" id="JAUFPN010000310">
    <property type="protein sequence ID" value="MDN3568876.1"/>
    <property type="molecule type" value="Genomic_DNA"/>
</dbReference>
<keyword evidence="8" id="KW-1185">Reference proteome</keyword>
<dbReference type="CDD" id="cd02956">
    <property type="entry name" value="ybbN"/>
    <property type="match status" value="1"/>
</dbReference>
<evidence type="ECO:0000256" key="1">
    <source>
        <dbReference type="ARBA" id="ARBA00022448"/>
    </source>
</evidence>
<evidence type="ECO:0000256" key="3">
    <source>
        <dbReference type="ARBA" id="ARBA00023157"/>
    </source>
</evidence>
<dbReference type="InterPro" id="IPR011990">
    <property type="entry name" value="TPR-like_helical_dom_sf"/>
</dbReference>
<dbReference type="PROSITE" id="PS51352">
    <property type="entry name" value="THIOREDOXIN_2"/>
    <property type="match status" value="1"/>
</dbReference>
<comment type="caution">
    <text evidence="7">The sequence shown here is derived from an EMBL/GenBank/DDBJ whole genome shotgun (WGS) entry which is preliminary data.</text>
</comment>
<dbReference type="SUPFAM" id="SSF48452">
    <property type="entry name" value="TPR-like"/>
    <property type="match status" value="1"/>
</dbReference>
<reference evidence="8" key="1">
    <citation type="journal article" date="2019" name="Int. J. Syst. Evol. Microbiol.">
        <title>The Global Catalogue of Microorganisms (GCM) 10K type strain sequencing project: providing services to taxonomists for standard genome sequencing and annotation.</title>
        <authorList>
            <consortium name="The Broad Institute Genomics Platform"/>
            <consortium name="The Broad Institute Genome Sequencing Center for Infectious Disease"/>
            <person name="Wu L."/>
            <person name="Ma J."/>
        </authorList>
    </citation>
    <scope>NUCLEOTIDE SEQUENCE [LARGE SCALE GENOMIC DNA]</scope>
    <source>
        <strain evidence="8">CECT 7131</strain>
    </source>
</reference>
<accession>A0ABT8AHF6</accession>
<feature type="domain" description="Thioredoxin" evidence="6">
    <location>
        <begin position="16"/>
        <end position="142"/>
    </location>
</feature>
<evidence type="ECO:0000256" key="2">
    <source>
        <dbReference type="ARBA" id="ARBA00022982"/>
    </source>
</evidence>
<dbReference type="Pfam" id="PF00085">
    <property type="entry name" value="Thioredoxin"/>
    <property type="match status" value="1"/>
</dbReference>
<name>A0ABT8AHF6_9PROT</name>
<evidence type="ECO:0000313" key="8">
    <source>
        <dbReference type="Proteomes" id="UP001529369"/>
    </source>
</evidence>
<dbReference type="PANTHER" id="PTHR45663">
    <property type="entry name" value="GEO12009P1"/>
    <property type="match status" value="1"/>
</dbReference>
<evidence type="ECO:0000256" key="5">
    <source>
        <dbReference type="SAM" id="MobiDB-lite"/>
    </source>
</evidence>
<dbReference type="Gene3D" id="3.40.30.10">
    <property type="entry name" value="Glutaredoxin"/>
    <property type="match status" value="1"/>
</dbReference>
<keyword evidence="1" id="KW-0813">Transport</keyword>
<keyword evidence="4" id="KW-0676">Redox-active center</keyword>
<keyword evidence="3" id="KW-1015">Disulfide bond</keyword>
<dbReference type="PANTHER" id="PTHR45663:SF11">
    <property type="entry name" value="GEO12009P1"/>
    <property type="match status" value="1"/>
</dbReference>
<protein>
    <submittedName>
        <fullName evidence="7">Tetratricopeptide repeat protein</fullName>
    </submittedName>
</protein>
<evidence type="ECO:0000256" key="4">
    <source>
        <dbReference type="ARBA" id="ARBA00023284"/>
    </source>
</evidence>
<evidence type="ECO:0000313" key="7">
    <source>
        <dbReference type="EMBL" id="MDN3568876.1"/>
    </source>
</evidence>
<dbReference type="PROSITE" id="PS00194">
    <property type="entry name" value="THIOREDOXIN_1"/>
    <property type="match status" value="1"/>
</dbReference>
<dbReference type="Pfam" id="PF14559">
    <property type="entry name" value="TPR_19"/>
    <property type="match status" value="1"/>
</dbReference>
<dbReference type="InterPro" id="IPR036249">
    <property type="entry name" value="Thioredoxin-like_sf"/>
</dbReference>
<dbReference type="Pfam" id="PF14561">
    <property type="entry name" value="TPR_20"/>
    <property type="match status" value="1"/>
</dbReference>
<dbReference type="RefSeq" id="WP_290320998.1">
    <property type="nucleotide sequence ID" value="NZ_JAUFPN010000310.1"/>
</dbReference>
<feature type="region of interest" description="Disordered" evidence="5">
    <location>
        <begin position="1"/>
        <end position="23"/>
    </location>
</feature>
<proteinExistence type="predicted"/>
<gene>
    <name evidence="7" type="ORF">QWZ14_31245</name>
</gene>
<dbReference type="Proteomes" id="UP001529369">
    <property type="component" value="Unassembled WGS sequence"/>
</dbReference>
<evidence type="ECO:0000259" key="6">
    <source>
        <dbReference type="PROSITE" id="PS51352"/>
    </source>
</evidence>
<dbReference type="InterPro" id="IPR017937">
    <property type="entry name" value="Thioredoxin_CS"/>
</dbReference>